<evidence type="ECO:0000313" key="2">
    <source>
        <dbReference type="EMBL" id="CEM55901.1"/>
    </source>
</evidence>
<dbReference type="EMBL" id="CDMZ01005921">
    <property type="protein sequence ID" value="CEM55901.1"/>
    <property type="molecule type" value="Genomic_DNA"/>
</dbReference>
<feature type="compositionally biased region" description="Pro residues" evidence="1">
    <location>
        <begin position="167"/>
        <end position="191"/>
    </location>
</feature>
<accession>A0A0G4IF53</accession>
<feature type="region of interest" description="Disordered" evidence="1">
    <location>
        <begin position="44"/>
        <end position="206"/>
    </location>
</feature>
<feature type="compositionally biased region" description="Basic and acidic residues" evidence="1">
    <location>
        <begin position="134"/>
        <end position="148"/>
    </location>
</feature>
<feature type="compositionally biased region" description="Basic and acidic residues" evidence="1">
    <location>
        <begin position="51"/>
        <end position="84"/>
    </location>
</feature>
<organism evidence="2">
    <name type="scientific">Chromera velia CCMP2878</name>
    <dbReference type="NCBI Taxonomy" id="1169474"/>
    <lineage>
        <taxon>Eukaryota</taxon>
        <taxon>Sar</taxon>
        <taxon>Alveolata</taxon>
        <taxon>Colpodellida</taxon>
        <taxon>Chromeraceae</taxon>
        <taxon>Chromera</taxon>
    </lineage>
</organism>
<name>A0A0G4IF53_9ALVE</name>
<dbReference type="VEuPathDB" id="CryptoDB:Cvel_13919"/>
<dbReference type="AlphaFoldDB" id="A0A0G4IF53"/>
<evidence type="ECO:0000256" key="1">
    <source>
        <dbReference type="SAM" id="MobiDB-lite"/>
    </source>
</evidence>
<protein>
    <submittedName>
        <fullName evidence="2">Uncharacterized protein</fullName>
    </submittedName>
</protein>
<reference evidence="2" key="1">
    <citation type="submission" date="2014-11" db="EMBL/GenBank/DDBJ databases">
        <authorList>
            <person name="Otto D Thomas"/>
            <person name="Naeem Raeece"/>
        </authorList>
    </citation>
    <scope>NUCLEOTIDE SEQUENCE</scope>
</reference>
<proteinExistence type="predicted"/>
<feature type="compositionally biased region" description="Low complexity" evidence="1">
    <location>
        <begin position="96"/>
        <end position="108"/>
    </location>
</feature>
<gene>
    <name evidence="2" type="ORF">Cvel_13919</name>
</gene>
<feature type="compositionally biased region" description="Polar residues" evidence="1">
    <location>
        <begin position="151"/>
        <end position="166"/>
    </location>
</feature>
<sequence>MHGGTLSLLLYETPPTPASPCYLPVVRLLFDDSQCSDELRQRVQLGVQRGGGEREAGWEREEKEREEREGKARKNGEEKAGKGSEEEEEEEREALRLLQPLQCLPLRRAGLRKWQGGSPCLSPKLGGAPDGEGDPARVDTVGVRKDRLPLLQSSTNPAVENADPNPQQQPSPHVPLPTPDDPSPPESPPRAPDVSSETSKEEQEQG</sequence>